<dbReference type="PANTHER" id="PTHR11786:SF0">
    <property type="entry name" value="ARYLAMINE N-ACETYLTRANSFERASE 4-RELATED"/>
    <property type="match status" value="1"/>
</dbReference>
<dbReference type="Proteomes" id="UP000516052">
    <property type="component" value="Chromosome"/>
</dbReference>
<dbReference type="AlphaFoldDB" id="A0A7H0IMP8"/>
<dbReference type="InterPro" id="IPR001447">
    <property type="entry name" value="Arylamine_N-AcTrfase"/>
</dbReference>
<evidence type="ECO:0000313" key="3">
    <source>
        <dbReference type="Proteomes" id="UP000516052"/>
    </source>
</evidence>
<gene>
    <name evidence="2" type="ORF">IAG44_34475</name>
</gene>
<dbReference type="Gene3D" id="3.30.2140.10">
    <property type="entry name" value="Arylamine N-acetyltransferase"/>
    <property type="match status" value="1"/>
</dbReference>
<reference evidence="2 3" key="1">
    <citation type="submission" date="2020-08" db="EMBL/GenBank/DDBJ databases">
        <title>A novel species.</title>
        <authorList>
            <person name="Gao J."/>
        </authorList>
    </citation>
    <scope>NUCLEOTIDE SEQUENCE [LARGE SCALE GENOMIC DNA]</scope>
    <source>
        <strain evidence="2 3">CRXT-G-22</strain>
    </source>
</reference>
<proteinExistence type="inferred from homology"/>
<dbReference type="Pfam" id="PF00797">
    <property type="entry name" value="Acetyltransf_2"/>
    <property type="match status" value="1"/>
</dbReference>
<dbReference type="KEGG" id="sroi:IAG44_34475"/>
<comment type="similarity">
    <text evidence="1">Belongs to the arylamine N-acetyltransferase family.</text>
</comment>
<dbReference type="InterPro" id="IPR038765">
    <property type="entry name" value="Papain-like_cys_pep_sf"/>
</dbReference>
<protein>
    <submittedName>
        <fullName evidence="2">Arylamine N-acetyltransferase</fullName>
    </submittedName>
</protein>
<evidence type="ECO:0000256" key="1">
    <source>
        <dbReference type="ARBA" id="ARBA00006547"/>
    </source>
</evidence>
<evidence type="ECO:0000313" key="2">
    <source>
        <dbReference type="EMBL" id="QNP74064.1"/>
    </source>
</evidence>
<dbReference type="RefSeq" id="WP_187750990.1">
    <property type="nucleotide sequence ID" value="NZ_CP060828.1"/>
</dbReference>
<name>A0A7H0IMP8_9ACTN</name>
<dbReference type="GO" id="GO:0016407">
    <property type="term" value="F:acetyltransferase activity"/>
    <property type="evidence" value="ECO:0007669"/>
    <property type="project" value="InterPro"/>
</dbReference>
<dbReference type="Gene3D" id="2.40.128.150">
    <property type="entry name" value="Cysteine proteinases"/>
    <property type="match status" value="1"/>
</dbReference>
<keyword evidence="2" id="KW-0808">Transferase</keyword>
<keyword evidence="3" id="KW-1185">Reference proteome</keyword>
<dbReference type="EMBL" id="CP060828">
    <property type="protein sequence ID" value="QNP74064.1"/>
    <property type="molecule type" value="Genomic_DNA"/>
</dbReference>
<dbReference type="PANTHER" id="PTHR11786">
    <property type="entry name" value="N-HYDROXYARYLAMINE O-ACETYLTRANSFERASE"/>
    <property type="match status" value="1"/>
</dbReference>
<organism evidence="2 3">
    <name type="scientific">Streptomyces roseirectus</name>
    <dbReference type="NCBI Taxonomy" id="2768066"/>
    <lineage>
        <taxon>Bacteria</taxon>
        <taxon>Bacillati</taxon>
        <taxon>Actinomycetota</taxon>
        <taxon>Actinomycetes</taxon>
        <taxon>Kitasatosporales</taxon>
        <taxon>Streptomycetaceae</taxon>
        <taxon>Streptomyces</taxon>
    </lineage>
</organism>
<accession>A0A7H0IMP8</accession>
<sequence>MATDHTVLTPAAPADPQWGGDLLDLDAYLARVGHAGPLTATRTTLDALHRAHRAAIAFENVDVALERGVSLELTDIQRKLVTGGRGGYCFEHNLLFAAALERLGLPVTRHLARVRQGRKTVRYRAHTTLLVEAGGETLLADVGFGAESPLAPLPLADGATHTEGGFAWRVVREDDQWVLQSLHDDGWFDLYAFRLERHHAVDFDVSNHYTAHHPRSTFTGKLVAMRGDAVSQQTLLNTELTTRHTDGAGERRELGAAGAVRALREIFGVRLTDTDARLLTQRLSTTFASPQEG</sequence>
<dbReference type="SUPFAM" id="SSF54001">
    <property type="entry name" value="Cysteine proteinases"/>
    <property type="match status" value="1"/>
</dbReference>